<dbReference type="Proteomes" id="UP000887577">
    <property type="component" value="Unplaced"/>
</dbReference>
<feature type="signal peptide" evidence="1">
    <location>
        <begin position="1"/>
        <end position="24"/>
    </location>
</feature>
<dbReference type="Pfam" id="PF25096">
    <property type="entry name" value="DUF7808"/>
    <property type="match status" value="1"/>
</dbReference>
<name>A0A914ZAC4_9BILA</name>
<evidence type="ECO:0000313" key="4">
    <source>
        <dbReference type="WBParaSite" id="PSU_v2.g961.t1"/>
    </source>
</evidence>
<dbReference type="PANTHER" id="PTHR34493:SF2">
    <property type="entry name" value="SECRETED PROTEIN"/>
    <property type="match status" value="1"/>
</dbReference>
<feature type="chain" id="PRO_5036880128" evidence="1">
    <location>
        <begin position="25"/>
        <end position="170"/>
    </location>
</feature>
<feature type="domain" description="DUF7808" evidence="2">
    <location>
        <begin position="38"/>
        <end position="160"/>
    </location>
</feature>
<keyword evidence="1" id="KW-0732">Signal</keyword>
<dbReference type="PANTHER" id="PTHR34493">
    <property type="entry name" value="PROTEIN CBG13422-RELATED"/>
    <property type="match status" value="1"/>
</dbReference>
<organism evidence="3 4">
    <name type="scientific">Panagrolaimus superbus</name>
    <dbReference type="NCBI Taxonomy" id="310955"/>
    <lineage>
        <taxon>Eukaryota</taxon>
        <taxon>Metazoa</taxon>
        <taxon>Ecdysozoa</taxon>
        <taxon>Nematoda</taxon>
        <taxon>Chromadorea</taxon>
        <taxon>Rhabditida</taxon>
        <taxon>Tylenchina</taxon>
        <taxon>Panagrolaimomorpha</taxon>
        <taxon>Panagrolaimoidea</taxon>
        <taxon>Panagrolaimidae</taxon>
        <taxon>Panagrolaimus</taxon>
    </lineage>
</organism>
<dbReference type="InterPro" id="IPR056710">
    <property type="entry name" value="DUF7808"/>
</dbReference>
<dbReference type="AlphaFoldDB" id="A0A914ZAC4"/>
<evidence type="ECO:0000313" key="3">
    <source>
        <dbReference type="Proteomes" id="UP000887577"/>
    </source>
</evidence>
<dbReference type="WBParaSite" id="PSU_v2.g961.t1">
    <property type="protein sequence ID" value="PSU_v2.g961.t1"/>
    <property type="gene ID" value="PSU_v2.g961"/>
</dbReference>
<accession>A0A914ZAC4</accession>
<protein>
    <submittedName>
        <fullName evidence="4">ShKT domain-containing protein</fullName>
    </submittedName>
</protein>
<proteinExistence type="predicted"/>
<reference evidence="4" key="1">
    <citation type="submission" date="2022-11" db="UniProtKB">
        <authorList>
            <consortium name="WormBaseParasite"/>
        </authorList>
    </citation>
    <scope>IDENTIFICATION</scope>
</reference>
<evidence type="ECO:0000259" key="2">
    <source>
        <dbReference type="Pfam" id="PF25096"/>
    </source>
</evidence>
<sequence>MIKGTGHNFFFFFLIVFTTTIIESFPVKDVSAHSNVSYHWRRRTMVCKKIIGADENDAAKCALQSSDQQSSEFGAGCYNEFVPKMMNIRTLCPLNCVGSDESTILNKRPSNNHKCSQFFNYGITRVNEDTYFWRSGQCLNETISFEIRCGFPFPQREFVDFNRQQFFSLI</sequence>
<evidence type="ECO:0000256" key="1">
    <source>
        <dbReference type="SAM" id="SignalP"/>
    </source>
</evidence>
<keyword evidence="3" id="KW-1185">Reference proteome</keyword>